<keyword evidence="2" id="KW-1185">Reference proteome</keyword>
<evidence type="ECO:0000313" key="1">
    <source>
        <dbReference type="EMBL" id="WOO81738.1"/>
    </source>
</evidence>
<dbReference type="EMBL" id="CP086717">
    <property type="protein sequence ID" value="WOO81738.1"/>
    <property type="molecule type" value="Genomic_DNA"/>
</dbReference>
<protein>
    <submittedName>
        <fullName evidence="1">Uncharacterized protein</fullName>
    </submittedName>
</protein>
<evidence type="ECO:0000313" key="2">
    <source>
        <dbReference type="Proteomes" id="UP000827549"/>
    </source>
</evidence>
<dbReference type="RefSeq" id="XP_062627770.1">
    <property type="nucleotide sequence ID" value="XM_062771786.1"/>
</dbReference>
<dbReference type="AlphaFoldDB" id="A0AAF0Y7P7"/>
<dbReference type="Proteomes" id="UP000827549">
    <property type="component" value="Chromosome 4"/>
</dbReference>
<gene>
    <name evidence="1" type="ORF">LOC62_04G005259</name>
</gene>
<sequence>MACRFDHTAYPHLIDAIIAAADVPALLKLRATNRSFCARADDLLFGHVRLDVGGEATTLCEASSGHRLPFKPDLVRAADVGSRGPHDVVAPLARLDTLRRSGDAMYAPSAPRRITTLIDFIDLHPPTLTGATPTPTTADEDDDDGVYGDVLGRRFALDRHSADRWTVAYPFSVDSYILHIRLDTASTMPRLWRYFFDGMASLSSGASLTRLVLVLHPPELPTPASISMTLALSLLASQQAVISMSSGSVTFVGVDVLAKAGGTGAEVSEWLRQVRVFGSVWAPHLETRCISMQDWRAELGARATLEGEWVGGECA</sequence>
<reference evidence="1" key="1">
    <citation type="submission" date="2023-10" db="EMBL/GenBank/DDBJ databases">
        <authorList>
            <person name="Noh H."/>
        </authorList>
    </citation>
    <scope>NUCLEOTIDE SEQUENCE</scope>
    <source>
        <strain evidence="1">DUCC4014</strain>
    </source>
</reference>
<accession>A0AAF0Y7P7</accession>
<proteinExistence type="predicted"/>
<organism evidence="1 2">
    <name type="scientific">Vanrija pseudolonga</name>
    <dbReference type="NCBI Taxonomy" id="143232"/>
    <lineage>
        <taxon>Eukaryota</taxon>
        <taxon>Fungi</taxon>
        <taxon>Dikarya</taxon>
        <taxon>Basidiomycota</taxon>
        <taxon>Agaricomycotina</taxon>
        <taxon>Tremellomycetes</taxon>
        <taxon>Trichosporonales</taxon>
        <taxon>Trichosporonaceae</taxon>
        <taxon>Vanrija</taxon>
    </lineage>
</organism>
<name>A0AAF0Y7P7_9TREE</name>
<dbReference type="GeneID" id="87808488"/>